<gene>
    <name evidence="2" type="ORF">AVEN_40952_1</name>
</gene>
<evidence type="ECO:0000313" key="3">
    <source>
        <dbReference type="Proteomes" id="UP000499080"/>
    </source>
</evidence>
<accession>A0A4Y2F9U7</accession>
<protein>
    <submittedName>
        <fullName evidence="2">Uncharacterized protein</fullName>
    </submittedName>
</protein>
<dbReference type="EMBL" id="BGPR01000858">
    <property type="protein sequence ID" value="GBM38072.1"/>
    <property type="molecule type" value="Genomic_DNA"/>
</dbReference>
<dbReference type="Gene3D" id="1.10.287.1490">
    <property type="match status" value="1"/>
</dbReference>
<sequence>MAGFGKKTRRESIHSQKENCKKLYEEIALTLSEVQRQRDTLKTKNKDLKSKLDKFKNDLTLEKSRLNFIYFKTTDFEKLYKEIKVKLSECQGQRDDLETENEGLKLKLKKEKSEMQQKEKDLKNEQESLKTQLITLQESHSDICKKIQTMEGKQSQLNEK</sequence>
<keyword evidence="1" id="KW-0175">Coiled coil</keyword>
<feature type="coiled-coil region" evidence="1">
    <location>
        <begin position="24"/>
        <end position="139"/>
    </location>
</feature>
<dbReference type="Proteomes" id="UP000499080">
    <property type="component" value="Unassembled WGS sequence"/>
</dbReference>
<organism evidence="2 3">
    <name type="scientific">Araneus ventricosus</name>
    <name type="common">Orbweaver spider</name>
    <name type="synonym">Epeira ventricosa</name>
    <dbReference type="NCBI Taxonomy" id="182803"/>
    <lineage>
        <taxon>Eukaryota</taxon>
        <taxon>Metazoa</taxon>
        <taxon>Ecdysozoa</taxon>
        <taxon>Arthropoda</taxon>
        <taxon>Chelicerata</taxon>
        <taxon>Arachnida</taxon>
        <taxon>Araneae</taxon>
        <taxon>Araneomorphae</taxon>
        <taxon>Entelegynae</taxon>
        <taxon>Araneoidea</taxon>
        <taxon>Araneidae</taxon>
        <taxon>Araneus</taxon>
    </lineage>
</organism>
<name>A0A4Y2F9U7_ARAVE</name>
<dbReference type="AlphaFoldDB" id="A0A4Y2F9U7"/>
<comment type="caution">
    <text evidence="2">The sequence shown here is derived from an EMBL/GenBank/DDBJ whole genome shotgun (WGS) entry which is preliminary data.</text>
</comment>
<evidence type="ECO:0000256" key="1">
    <source>
        <dbReference type="SAM" id="Coils"/>
    </source>
</evidence>
<keyword evidence="3" id="KW-1185">Reference proteome</keyword>
<proteinExistence type="predicted"/>
<reference evidence="2 3" key="1">
    <citation type="journal article" date="2019" name="Sci. Rep.">
        <title>Orb-weaving spider Araneus ventricosus genome elucidates the spidroin gene catalogue.</title>
        <authorList>
            <person name="Kono N."/>
            <person name="Nakamura H."/>
            <person name="Ohtoshi R."/>
            <person name="Moran D.A.P."/>
            <person name="Shinohara A."/>
            <person name="Yoshida Y."/>
            <person name="Fujiwara M."/>
            <person name="Mori M."/>
            <person name="Tomita M."/>
            <person name="Arakawa K."/>
        </authorList>
    </citation>
    <scope>NUCLEOTIDE SEQUENCE [LARGE SCALE GENOMIC DNA]</scope>
</reference>
<evidence type="ECO:0000313" key="2">
    <source>
        <dbReference type="EMBL" id="GBM38072.1"/>
    </source>
</evidence>